<feature type="compositionally biased region" description="Polar residues" evidence="2">
    <location>
        <begin position="245"/>
        <end position="256"/>
    </location>
</feature>
<dbReference type="SUPFAM" id="SSF56214">
    <property type="entry name" value="4'-phosphopantetheinyl transferase"/>
    <property type="match status" value="1"/>
</dbReference>
<gene>
    <name evidence="5" type="ORF">GCM10010326_08570</name>
</gene>
<dbReference type="InterPro" id="IPR037143">
    <property type="entry name" value="4-PPantetheinyl_Trfase_dom_sf"/>
</dbReference>
<evidence type="ECO:0000259" key="4">
    <source>
        <dbReference type="Pfam" id="PF17837"/>
    </source>
</evidence>
<reference evidence="6" key="1">
    <citation type="journal article" date="2019" name="Int. J. Syst. Evol. Microbiol.">
        <title>The Global Catalogue of Microorganisms (GCM) 10K type strain sequencing project: providing services to taxonomists for standard genome sequencing and annotation.</title>
        <authorList>
            <consortium name="The Broad Institute Genomics Platform"/>
            <consortium name="The Broad Institute Genome Sequencing Center for Infectious Disease"/>
            <person name="Wu L."/>
            <person name="Ma J."/>
        </authorList>
    </citation>
    <scope>NUCLEOTIDE SEQUENCE [LARGE SCALE GENOMIC DNA]</scope>
    <source>
        <strain evidence="6">JCM 4594</strain>
    </source>
</reference>
<keyword evidence="6" id="KW-1185">Reference proteome</keyword>
<dbReference type="Pfam" id="PF01648">
    <property type="entry name" value="ACPS"/>
    <property type="match status" value="1"/>
</dbReference>
<dbReference type="EMBL" id="BMUU01000001">
    <property type="protein sequence ID" value="GGY18249.1"/>
    <property type="molecule type" value="Genomic_DNA"/>
</dbReference>
<keyword evidence="1 5" id="KW-0808">Transferase</keyword>
<feature type="domain" description="4'-phosphopantetheinyl transferase N-terminal" evidence="4">
    <location>
        <begin position="35"/>
        <end position="100"/>
    </location>
</feature>
<dbReference type="InterPro" id="IPR008278">
    <property type="entry name" value="4-PPantetheinyl_Trfase_dom"/>
</dbReference>
<name>A0ABQ2ZNA7_9ACTN</name>
<accession>A0ABQ2ZNA7</accession>
<dbReference type="RefSeq" id="WP_161244869.1">
    <property type="nucleotide sequence ID" value="NZ_BMUU01000001.1"/>
</dbReference>
<dbReference type="InterPro" id="IPR003542">
    <property type="entry name" value="Enbac_synth_compD-like"/>
</dbReference>
<sequence length="256" mass="27093">MRTETADALLRAVLPPWAVGAARADDVSGPLFAAERALCEGAGPRREGEFTTGRWCAHRALARLGVRPVAVGRGTRGEPLWPPGVLGSITHCPGFRAAALCRAGDAWALGIDAEVDAPLPARVRARLISTDEARRVRPEFAGERLLFSAKEAAYKACSALVGDGHAPPLAELRILVEPGGHEPGAGGRFRVRAPAVPGLTGLHERHFEGRWQRSHGLVLTSCVIVRPGTAVPTTRPRRVVGTPLGPQTRSACDSST</sequence>
<dbReference type="GO" id="GO:0016740">
    <property type="term" value="F:transferase activity"/>
    <property type="evidence" value="ECO:0007669"/>
    <property type="project" value="UniProtKB-KW"/>
</dbReference>
<evidence type="ECO:0000259" key="3">
    <source>
        <dbReference type="Pfam" id="PF01648"/>
    </source>
</evidence>
<dbReference type="PRINTS" id="PR01399">
    <property type="entry name" value="ENTSNTHTASED"/>
</dbReference>
<dbReference type="PANTHER" id="PTHR38096">
    <property type="entry name" value="ENTEROBACTIN SYNTHASE COMPONENT D"/>
    <property type="match status" value="1"/>
</dbReference>
<dbReference type="InterPro" id="IPR041354">
    <property type="entry name" value="4PPT_N"/>
</dbReference>
<dbReference type="PANTHER" id="PTHR38096:SF1">
    <property type="entry name" value="ENTEROBACTIN SYNTHASE COMPONENT D"/>
    <property type="match status" value="1"/>
</dbReference>
<proteinExistence type="predicted"/>
<evidence type="ECO:0000313" key="5">
    <source>
        <dbReference type="EMBL" id="GGY18249.1"/>
    </source>
</evidence>
<feature type="domain" description="4'-phosphopantetheinyl transferase" evidence="3">
    <location>
        <begin position="109"/>
        <end position="173"/>
    </location>
</feature>
<dbReference type="Pfam" id="PF17837">
    <property type="entry name" value="4PPT_N"/>
    <property type="match status" value="1"/>
</dbReference>
<comment type="caution">
    <text evidence="5">The sequence shown here is derived from an EMBL/GenBank/DDBJ whole genome shotgun (WGS) entry which is preliminary data.</text>
</comment>
<dbReference type="GeneID" id="96288867"/>
<evidence type="ECO:0000256" key="2">
    <source>
        <dbReference type="SAM" id="MobiDB-lite"/>
    </source>
</evidence>
<organism evidence="5 6">
    <name type="scientific">Streptomyces xanthochromogenes</name>
    <dbReference type="NCBI Taxonomy" id="67384"/>
    <lineage>
        <taxon>Bacteria</taxon>
        <taxon>Bacillati</taxon>
        <taxon>Actinomycetota</taxon>
        <taxon>Actinomycetes</taxon>
        <taxon>Kitasatosporales</taxon>
        <taxon>Streptomycetaceae</taxon>
        <taxon>Streptomyces</taxon>
    </lineage>
</organism>
<dbReference type="Proteomes" id="UP000600946">
    <property type="component" value="Unassembled WGS sequence"/>
</dbReference>
<evidence type="ECO:0000256" key="1">
    <source>
        <dbReference type="ARBA" id="ARBA00022679"/>
    </source>
</evidence>
<protein>
    <submittedName>
        <fullName evidence="5">4'-phosphopantetheinyl transferase</fullName>
    </submittedName>
</protein>
<evidence type="ECO:0000313" key="6">
    <source>
        <dbReference type="Proteomes" id="UP000600946"/>
    </source>
</evidence>
<feature type="region of interest" description="Disordered" evidence="2">
    <location>
        <begin position="235"/>
        <end position="256"/>
    </location>
</feature>